<sequence length="166" mass="17359">MEDPKVRERPQIVVGVDDSACSAKALKWDAKLAPQLDAVIVAVTTWHFETSWGAYALPCWNPEADAQQILADVLAEAFGEHTPEGLVGKCFQGQPAQVLIEQNKSAVMLVVGSRCHGGFAGLLLGSGSSACTEHSACPILVVHPATTAPEAGGTGHETNHGPVGRP</sequence>
<reference evidence="3 4" key="1">
    <citation type="submission" date="2021-03" db="EMBL/GenBank/DDBJ databases">
        <title>Sequencing the genomes of 1000 actinobacteria strains.</title>
        <authorList>
            <person name="Klenk H.-P."/>
        </authorList>
    </citation>
    <scope>NUCLEOTIDE SEQUENCE [LARGE SCALE GENOMIC DNA]</scope>
    <source>
        <strain evidence="3 4">DSM 15797</strain>
    </source>
</reference>
<comment type="similarity">
    <text evidence="1">Belongs to the universal stress protein A family.</text>
</comment>
<dbReference type="SUPFAM" id="SSF52402">
    <property type="entry name" value="Adenine nucleotide alpha hydrolases-like"/>
    <property type="match status" value="1"/>
</dbReference>
<dbReference type="PANTHER" id="PTHR46553">
    <property type="entry name" value="ADENINE NUCLEOTIDE ALPHA HYDROLASES-LIKE SUPERFAMILY PROTEIN"/>
    <property type="match status" value="1"/>
</dbReference>
<evidence type="ECO:0000256" key="1">
    <source>
        <dbReference type="ARBA" id="ARBA00008791"/>
    </source>
</evidence>
<dbReference type="Proteomes" id="UP001296993">
    <property type="component" value="Unassembled WGS sequence"/>
</dbReference>
<dbReference type="InterPro" id="IPR006015">
    <property type="entry name" value="Universal_stress_UspA"/>
</dbReference>
<gene>
    <name evidence="3" type="ORF">JOF47_001786</name>
</gene>
<feature type="domain" description="UspA" evidence="2">
    <location>
        <begin position="11"/>
        <end position="143"/>
    </location>
</feature>
<proteinExistence type="inferred from homology"/>
<evidence type="ECO:0000313" key="4">
    <source>
        <dbReference type="Proteomes" id="UP001296993"/>
    </source>
</evidence>
<comment type="caution">
    <text evidence="3">The sequence shown here is derived from an EMBL/GenBank/DDBJ whole genome shotgun (WGS) entry which is preliminary data.</text>
</comment>
<accession>A0ABS4XCT3</accession>
<name>A0ABS4XCT3_9MICC</name>
<dbReference type="Gene3D" id="3.40.50.620">
    <property type="entry name" value="HUPs"/>
    <property type="match status" value="1"/>
</dbReference>
<dbReference type="EMBL" id="JAGIOF010000001">
    <property type="protein sequence ID" value="MBP2386275.1"/>
    <property type="molecule type" value="Genomic_DNA"/>
</dbReference>
<organism evidence="3 4">
    <name type="scientific">Paeniglutamicibacter kerguelensis</name>
    <dbReference type="NCBI Taxonomy" id="254788"/>
    <lineage>
        <taxon>Bacteria</taxon>
        <taxon>Bacillati</taxon>
        <taxon>Actinomycetota</taxon>
        <taxon>Actinomycetes</taxon>
        <taxon>Micrococcales</taxon>
        <taxon>Micrococcaceae</taxon>
        <taxon>Paeniglutamicibacter</taxon>
    </lineage>
</organism>
<protein>
    <submittedName>
        <fullName evidence="3">Nucleotide-binding universal stress UspA family protein</fullName>
    </submittedName>
</protein>
<dbReference type="RefSeq" id="WP_209997205.1">
    <property type="nucleotide sequence ID" value="NZ_BAAAJY010000002.1"/>
</dbReference>
<dbReference type="InterPro" id="IPR006016">
    <property type="entry name" value="UspA"/>
</dbReference>
<dbReference type="Pfam" id="PF00582">
    <property type="entry name" value="Usp"/>
    <property type="match status" value="1"/>
</dbReference>
<dbReference type="InterPro" id="IPR014729">
    <property type="entry name" value="Rossmann-like_a/b/a_fold"/>
</dbReference>
<evidence type="ECO:0000313" key="3">
    <source>
        <dbReference type="EMBL" id="MBP2386275.1"/>
    </source>
</evidence>
<keyword evidence="4" id="KW-1185">Reference proteome</keyword>
<dbReference type="PRINTS" id="PR01438">
    <property type="entry name" value="UNVRSLSTRESS"/>
</dbReference>
<evidence type="ECO:0000259" key="2">
    <source>
        <dbReference type="Pfam" id="PF00582"/>
    </source>
</evidence>
<dbReference type="PANTHER" id="PTHR46553:SF3">
    <property type="entry name" value="ADENINE NUCLEOTIDE ALPHA HYDROLASES-LIKE SUPERFAMILY PROTEIN"/>
    <property type="match status" value="1"/>
</dbReference>